<reference evidence="2 3" key="1">
    <citation type="journal article" date="2024" name="J Genomics">
        <title>Draft genome sequencing and assembly of Favolaschia claudopus CIRM-BRFM 2984 isolated from oak limbs.</title>
        <authorList>
            <person name="Navarro D."/>
            <person name="Drula E."/>
            <person name="Chaduli D."/>
            <person name="Cazenave R."/>
            <person name="Ahrendt S."/>
            <person name="Wang J."/>
            <person name="Lipzen A."/>
            <person name="Daum C."/>
            <person name="Barry K."/>
            <person name="Grigoriev I.V."/>
            <person name="Favel A."/>
            <person name="Rosso M.N."/>
            <person name="Martin F."/>
        </authorList>
    </citation>
    <scope>NUCLEOTIDE SEQUENCE [LARGE SCALE GENOMIC DNA]</scope>
    <source>
        <strain evidence="2 3">CIRM-BRFM 2984</strain>
    </source>
</reference>
<organism evidence="2 3">
    <name type="scientific">Favolaschia claudopus</name>
    <dbReference type="NCBI Taxonomy" id="2862362"/>
    <lineage>
        <taxon>Eukaryota</taxon>
        <taxon>Fungi</taxon>
        <taxon>Dikarya</taxon>
        <taxon>Basidiomycota</taxon>
        <taxon>Agaricomycotina</taxon>
        <taxon>Agaricomycetes</taxon>
        <taxon>Agaricomycetidae</taxon>
        <taxon>Agaricales</taxon>
        <taxon>Marasmiineae</taxon>
        <taxon>Mycenaceae</taxon>
        <taxon>Favolaschia</taxon>
    </lineage>
</organism>
<feature type="region of interest" description="Disordered" evidence="1">
    <location>
        <begin position="231"/>
        <end position="259"/>
    </location>
</feature>
<evidence type="ECO:0000256" key="1">
    <source>
        <dbReference type="SAM" id="MobiDB-lite"/>
    </source>
</evidence>
<dbReference type="EMBL" id="JAWWNJ010000098">
    <property type="protein sequence ID" value="KAK6996333.1"/>
    <property type="molecule type" value="Genomic_DNA"/>
</dbReference>
<sequence>MNPTISLTFNTHETTAAANIAEADLMKASPSSKLLDLMADTYYIEATTSIRGVVERRRFFRAETTTVTETRTRKQPGGGTRRQGPTKRAAAVTFERDKSCGDALLCSARRGEVCGTNGGSGNSGVRWEETRAPGKRQGAGGGVGGVQLDSVRACKERVPRTKGRGIERRLWEEMRHAAEWKGREGRIDGGSGNGGATQRSMGSPRQSGRASGRLARRWSWCRCMRTGRGKGEVDEIDSEGVEQPMRGDKGRRERNGYKECSAGVHQRRGAVLGALQTEGRAEYAEPVAGD</sequence>
<feature type="compositionally biased region" description="Polar residues" evidence="1">
    <location>
        <begin position="196"/>
        <end position="209"/>
    </location>
</feature>
<feature type="compositionally biased region" description="Basic and acidic residues" evidence="1">
    <location>
        <begin position="245"/>
        <end position="257"/>
    </location>
</feature>
<dbReference type="Proteomes" id="UP001362999">
    <property type="component" value="Unassembled WGS sequence"/>
</dbReference>
<protein>
    <submittedName>
        <fullName evidence="2">Uncharacterized protein</fullName>
    </submittedName>
</protein>
<gene>
    <name evidence="2" type="ORF">R3P38DRAFT_2800038</name>
</gene>
<comment type="caution">
    <text evidence="2">The sequence shown here is derived from an EMBL/GenBank/DDBJ whole genome shotgun (WGS) entry which is preliminary data.</text>
</comment>
<dbReference type="AlphaFoldDB" id="A0AAV9ZZ84"/>
<feature type="region of interest" description="Disordered" evidence="1">
    <location>
        <begin position="66"/>
        <end position="87"/>
    </location>
</feature>
<evidence type="ECO:0000313" key="3">
    <source>
        <dbReference type="Proteomes" id="UP001362999"/>
    </source>
</evidence>
<keyword evidence="3" id="KW-1185">Reference proteome</keyword>
<accession>A0AAV9ZZ84</accession>
<feature type="region of interest" description="Disordered" evidence="1">
    <location>
        <begin position="181"/>
        <end position="213"/>
    </location>
</feature>
<name>A0AAV9ZZ84_9AGAR</name>
<evidence type="ECO:0000313" key="2">
    <source>
        <dbReference type="EMBL" id="KAK6996333.1"/>
    </source>
</evidence>
<proteinExistence type="predicted"/>
<feature type="region of interest" description="Disordered" evidence="1">
    <location>
        <begin position="117"/>
        <end position="144"/>
    </location>
</feature>